<dbReference type="EMBL" id="GGEC01091381">
    <property type="protein sequence ID" value="MBX71865.1"/>
    <property type="molecule type" value="Transcribed_RNA"/>
</dbReference>
<evidence type="ECO:0000313" key="1">
    <source>
        <dbReference type="EMBL" id="MBX71865.1"/>
    </source>
</evidence>
<proteinExistence type="predicted"/>
<dbReference type="AlphaFoldDB" id="A0A2P2QY40"/>
<protein>
    <submittedName>
        <fullName evidence="1">Uncharacterized protein</fullName>
    </submittedName>
</protein>
<name>A0A2P2QY40_RHIMU</name>
<sequence>MTTEESAKNFDQDIEMIS</sequence>
<accession>A0A2P2QY40</accession>
<reference evidence="1" key="1">
    <citation type="submission" date="2018-02" db="EMBL/GenBank/DDBJ databases">
        <title>Rhizophora mucronata_Transcriptome.</title>
        <authorList>
            <person name="Meera S.P."/>
            <person name="Sreeshan A."/>
            <person name="Augustine A."/>
        </authorList>
    </citation>
    <scope>NUCLEOTIDE SEQUENCE</scope>
    <source>
        <tissue evidence="1">Leaf</tissue>
    </source>
</reference>
<organism evidence="1">
    <name type="scientific">Rhizophora mucronata</name>
    <name type="common">Asiatic mangrove</name>
    <dbReference type="NCBI Taxonomy" id="61149"/>
    <lineage>
        <taxon>Eukaryota</taxon>
        <taxon>Viridiplantae</taxon>
        <taxon>Streptophyta</taxon>
        <taxon>Embryophyta</taxon>
        <taxon>Tracheophyta</taxon>
        <taxon>Spermatophyta</taxon>
        <taxon>Magnoliopsida</taxon>
        <taxon>eudicotyledons</taxon>
        <taxon>Gunneridae</taxon>
        <taxon>Pentapetalae</taxon>
        <taxon>rosids</taxon>
        <taxon>fabids</taxon>
        <taxon>Malpighiales</taxon>
        <taxon>Rhizophoraceae</taxon>
        <taxon>Rhizophora</taxon>
    </lineage>
</organism>